<evidence type="ECO:0000256" key="4">
    <source>
        <dbReference type="RuleBase" id="RU000304"/>
    </source>
</evidence>
<dbReference type="Pfam" id="PF00069">
    <property type="entry name" value="Pkinase"/>
    <property type="match status" value="1"/>
</dbReference>
<dbReference type="Proteomes" id="UP000078348">
    <property type="component" value="Unassembled WGS sequence"/>
</dbReference>
<dbReference type="CDD" id="cd11685">
    <property type="entry name" value="UEV_TSG101-like"/>
    <property type="match status" value="1"/>
</dbReference>
<dbReference type="InterPro" id="IPR000719">
    <property type="entry name" value="Prot_kinase_dom"/>
</dbReference>
<reference evidence="6 7" key="1">
    <citation type="submission" date="2016-05" db="EMBL/GenBank/DDBJ databases">
        <title>Nuclear genome of Blastocystis sp. subtype 1 NandII.</title>
        <authorList>
            <person name="Gentekaki E."/>
            <person name="Curtis B."/>
            <person name="Stairs C."/>
            <person name="Eme L."/>
            <person name="Herman E."/>
            <person name="Klimes V."/>
            <person name="Arias M.C."/>
            <person name="Elias M."/>
            <person name="Hilliou F."/>
            <person name="Klute M."/>
            <person name="Malik S.-B."/>
            <person name="Pightling A."/>
            <person name="Rachubinski R."/>
            <person name="Salas D."/>
            <person name="Schlacht A."/>
            <person name="Suga H."/>
            <person name="Archibald J."/>
            <person name="Ball S.G."/>
            <person name="Clark G."/>
            <person name="Dacks J."/>
            <person name="Van Der Giezen M."/>
            <person name="Tsaousis A."/>
            <person name="Roger A."/>
        </authorList>
    </citation>
    <scope>NUCLEOTIDE SEQUENCE [LARGE SCALE GENOMIC DNA]</scope>
    <source>
        <strain evidence="7">ATCC 50177 / NandII</strain>
    </source>
</reference>
<protein>
    <submittedName>
        <fullName evidence="6">TKL family protein kinase</fullName>
    </submittedName>
</protein>
<dbReference type="GO" id="GO:0005524">
    <property type="term" value="F:ATP binding"/>
    <property type="evidence" value="ECO:0007669"/>
    <property type="project" value="UniProtKB-UniRule"/>
</dbReference>
<dbReference type="InterPro" id="IPR011009">
    <property type="entry name" value="Kinase-like_dom_sf"/>
</dbReference>
<dbReference type="OrthoDB" id="76576at2759"/>
<dbReference type="PROSITE" id="PS00108">
    <property type="entry name" value="PROTEIN_KINASE_ST"/>
    <property type="match status" value="1"/>
</dbReference>
<dbReference type="GO" id="GO:0004674">
    <property type="term" value="F:protein serine/threonine kinase activity"/>
    <property type="evidence" value="ECO:0007669"/>
    <property type="project" value="UniProtKB-KW"/>
</dbReference>
<dbReference type="InterPro" id="IPR008271">
    <property type="entry name" value="Ser/Thr_kinase_AS"/>
</dbReference>
<feature type="binding site" evidence="3">
    <location>
        <position position="194"/>
    </location>
    <ligand>
        <name>ATP</name>
        <dbReference type="ChEBI" id="CHEBI:30616"/>
    </ligand>
</feature>
<evidence type="ECO:0000313" key="7">
    <source>
        <dbReference type="Proteomes" id="UP000078348"/>
    </source>
</evidence>
<keyword evidence="6" id="KW-0808">Transferase</keyword>
<proteinExistence type="inferred from homology"/>
<evidence type="ECO:0000256" key="1">
    <source>
        <dbReference type="ARBA" id="ARBA00022741"/>
    </source>
</evidence>
<feature type="domain" description="Protein kinase" evidence="5">
    <location>
        <begin position="167"/>
        <end position="420"/>
    </location>
</feature>
<organism evidence="6 7">
    <name type="scientific">Blastocystis sp. subtype 1 (strain ATCC 50177 / NandII)</name>
    <dbReference type="NCBI Taxonomy" id="478820"/>
    <lineage>
        <taxon>Eukaryota</taxon>
        <taxon>Sar</taxon>
        <taxon>Stramenopiles</taxon>
        <taxon>Bigyra</taxon>
        <taxon>Opalozoa</taxon>
        <taxon>Opalinata</taxon>
        <taxon>Blastocystidae</taxon>
        <taxon>Blastocystis</taxon>
    </lineage>
</organism>
<keyword evidence="2 3" id="KW-0067">ATP-binding</keyword>
<dbReference type="STRING" id="478820.A0A196SB79"/>
<comment type="caution">
    <text evidence="6">The sequence shown here is derived from an EMBL/GenBank/DDBJ whole genome shotgun (WGS) entry which is preliminary data.</text>
</comment>
<keyword evidence="1 3" id="KW-0547">Nucleotide-binding</keyword>
<evidence type="ECO:0000313" key="6">
    <source>
        <dbReference type="EMBL" id="OAO13264.1"/>
    </source>
</evidence>
<evidence type="ECO:0000256" key="2">
    <source>
        <dbReference type="ARBA" id="ARBA00022840"/>
    </source>
</evidence>
<evidence type="ECO:0000256" key="3">
    <source>
        <dbReference type="PROSITE-ProRule" id="PRU10141"/>
    </source>
</evidence>
<keyword evidence="6" id="KW-0418">Kinase</keyword>
<dbReference type="InterPro" id="IPR051681">
    <property type="entry name" value="Ser/Thr_Kinases-Pseudokinases"/>
</dbReference>
<dbReference type="AlphaFoldDB" id="A0A196SB79"/>
<dbReference type="Gene3D" id="1.10.510.10">
    <property type="entry name" value="Transferase(Phosphotransferase) domain 1"/>
    <property type="match status" value="1"/>
</dbReference>
<dbReference type="PROSITE" id="PS50011">
    <property type="entry name" value="PROTEIN_KINASE_DOM"/>
    <property type="match status" value="1"/>
</dbReference>
<evidence type="ECO:0000259" key="5">
    <source>
        <dbReference type="PROSITE" id="PS50011"/>
    </source>
</evidence>
<dbReference type="SMART" id="SM00220">
    <property type="entry name" value="S_TKc"/>
    <property type="match status" value="1"/>
</dbReference>
<dbReference type="SUPFAM" id="SSF56112">
    <property type="entry name" value="Protein kinase-like (PK-like)"/>
    <property type="match status" value="1"/>
</dbReference>
<keyword evidence="7" id="KW-1185">Reference proteome</keyword>
<accession>A0A196SB79</accession>
<name>A0A196SB79_BLAHN</name>
<dbReference type="InterPro" id="IPR017441">
    <property type="entry name" value="Protein_kinase_ATP_BS"/>
</dbReference>
<dbReference type="PROSITE" id="PS00107">
    <property type="entry name" value="PROTEIN_KINASE_ATP"/>
    <property type="match status" value="1"/>
</dbReference>
<comment type="similarity">
    <text evidence="4">Belongs to the protein kinase superfamily.</text>
</comment>
<dbReference type="EMBL" id="LXWW01000430">
    <property type="protein sequence ID" value="OAO13264.1"/>
    <property type="molecule type" value="Genomic_DNA"/>
</dbReference>
<keyword evidence="4" id="KW-0723">Serine/threonine-protein kinase</keyword>
<sequence>MSGGIEEKKSQKEIFAEACNVLQQYDLSVTSILINDLFSCIVGSQLVLDGFMMRQFESGSYVAIIRARVHSEYCQKDYYIPVSILYPISKVDSEIIRIFLIVTKNTTVNKMCSYINANNEILMDGIERWKWKDGLAPVVQSLRSYFSVACPIYEINPIDIVIPFSDLEVKEKLGEGASAIVYHGIYKGKDAALKRMKKIPTQVELRYLIREFQTQMRFKHECILEVYGHSEDPSGFPILVMELGGPSLEDLVIHKGVKFSNEVKKRFVLDIAQALEYLHSYNIVHRDIKMANVLVTNNRAKVADFGYAREIENNKSIEVSFCGSPAIMAPELIDSAKCSTKVDVYSFGCVLYELIGEKQCYYDTKIRSRIEFYQRVIAGLRPTLRAGMPREPCELMKRCWLADKQRPTMKEIVKVVEGWDTTRWERDVLTDAECTMTV</sequence>
<gene>
    <name evidence="6" type="ORF">AV274_5061</name>
</gene>
<dbReference type="PANTHER" id="PTHR44329">
    <property type="entry name" value="SERINE/THREONINE-PROTEIN KINASE TNNI3K-RELATED"/>
    <property type="match status" value="1"/>
</dbReference>
<dbReference type="Gene3D" id="3.30.200.20">
    <property type="entry name" value="Phosphorylase Kinase, domain 1"/>
    <property type="match status" value="1"/>
</dbReference>